<protein>
    <recommendedName>
        <fullName evidence="2">Tail protein</fullName>
    </recommendedName>
</protein>
<dbReference type="EMBL" id="BK016265">
    <property type="protein sequence ID" value="DAG06006.1"/>
    <property type="molecule type" value="Genomic_DNA"/>
</dbReference>
<proteinExistence type="predicted"/>
<name>A0A8S5VH51_9CAUD</name>
<organism evidence="1">
    <name type="scientific">Myoviridae sp. ctkfK18</name>
    <dbReference type="NCBI Taxonomy" id="2825165"/>
    <lineage>
        <taxon>Viruses</taxon>
        <taxon>Duplodnaviria</taxon>
        <taxon>Heunggongvirae</taxon>
        <taxon>Uroviricota</taxon>
        <taxon>Caudoviricetes</taxon>
    </lineage>
</organism>
<reference evidence="1" key="1">
    <citation type="journal article" date="2021" name="Proc. Natl. Acad. Sci. U.S.A.">
        <title>A Catalog of Tens of Thousands of Viruses from Human Metagenomes Reveals Hidden Associations with Chronic Diseases.</title>
        <authorList>
            <person name="Tisza M.J."/>
            <person name="Buck C.B."/>
        </authorList>
    </citation>
    <scope>NUCLEOTIDE SEQUENCE</scope>
    <source>
        <strain evidence="1">CtkfK18</strain>
    </source>
</reference>
<sequence length="314" mass="36400">MPNFKSNIIIAPVVERKRATYKVTFMIKHGGEFTIFQGKEEQEFTEEIGGKGIPFTKVEFPGAGDINATPYVWDGVTFGYNGKITTAARLKAEEKTFNEDITLMLMTEIGEYKVTFFKMDGVYYDRVSNELEYLVNYPDFKFTENLPRVDLGLEESTKYMDRLYRFTDKWDIYKNDNSTNWYNNNFFKTMTTDEFKNYKIDNELGVYPNLKKKDIDVVFEEGGIDYTYPLELEKHQKLQVEKIGDKAISISKIKFPNTVITAEGVTTWEGKRWIIRIEGKTDTLTGTKEELSAKTFDNKLYIKPVVTHLPPPGH</sequence>
<accession>A0A8S5VH51</accession>
<evidence type="ECO:0000313" key="1">
    <source>
        <dbReference type="EMBL" id="DAG06006.1"/>
    </source>
</evidence>
<evidence type="ECO:0008006" key="2">
    <source>
        <dbReference type="Google" id="ProtNLM"/>
    </source>
</evidence>